<dbReference type="AlphaFoldDB" id="A0A7J9L6U4"/>
<gene>
    <name evidence="1" type="ORF">Goshw_030035</name>
</gene>
<evidence type="ECO:0000313" key="2">
    <source>
        <dbReference type="Proteomes" id="UP000593576"/>
    </source>
</evidence>
<protein>
    <submittedName>
        <fullName evidence="1">Uncharacterized protein</fullName>
    </submittedName>
</protein>
<keyword evidence="2" id="KW-1185">Reference proteome</keyword>
<sequence>MGWQGHYFWVQLQQKTPLQPRWE</sequence>
<reference evidence="1 2" key="1">
    <citation type="journal article" date="2019" name="Genome Biol. Evol.">
        <title>Insights into the evolution of the New World diploid cottons (Gossypium, subgenus Houzingenia) based on genome sequencing.</title>
        <authorList>
            <person name="Grover C.E."/>
            <person name="Arick M.A. 2nd"/>
            <person name="Thrash A."/>
            <person name="Conover J.L."/>
            <person name="Sanders W.S."/>
            <person name="Peterson D.G."/>
            <person name="Frelichowski J.E."/>
            <person name="Scheffler J.A."/>
            <person name="Scheffler B.E."/>
            <person name="Wendel J.F."/>
        </authorList>
    </citation>
    <scope>NUCLEOTIDE SEQUENCE [LARGE SCALE GENOMIC DNA]</scope>
    <source>
        <strain evidence="1">1</strain>
        <tissue evidence="1">Leaf</tissue>
    </source>
</reference>
<proteinExistence type="predicted"/>
<organism evidence="1 2">
    <name type="scientific">Gossypium schwendimanii</name>
    <name type="common">Cotton</name>
    <dbReference type="NCBI Taxonomy" id="34291"/>
    <lineage>
        <taxon>Eukaryota</taxon>
        <taxon>Viridiplantae</taxon>
        <taxon>Streptophyta</taxon>
        <taxon>Embryophyta</taxon>
        <taxon>Tracheophyta</taxon>
        <taxon>Spermatophyta</taxon>
        <taxon>Magnoliopsida</taxon>
        <taxon>eudicotyledons</taxon>
        <taxon>Gunneridae</taxon>
        <taxon>Pentapetalae</taxon>
        <taxon>rosids</taxon>
        <taxon>malvids</taxon>
        <taxon>Malvales</taxon>
        <taxon>Malvaceae</taxon>
        <taxon>Malvoideae</taxon>
        <taxon>Gossypium</taxon>
    </lineage>
</organism>
<name>A0A7J9L6U4_GOSSC</name>
<accession>A0A7J9L6U4</accession>
<dbReference type="Proteomes" id="UP000593576">
    <property type="component" value="Unassembled WGS sequence"/>
</dbReference>
<comment type="caution">
    <text evidence="1">The sequence shown here is derived from an EMBL/GenBank/DDBJ whole genome shotgun (WGS) entry which is preliminary data.</text>
</comment>
<evidence type="ECO:0000313" key="1">
    <source>
        <dbReference type="EMBL" id="MBA0854401.1"/>
    </source>
</evidence>
<dbReference type="OrthoDB" id="1002412at2759"/>
<dbReference type="EMBL" id="JABFAF010000004">
    <property type="protein sequence ID" value="MBA0854401.1"/>
    <property type="molecule type" value="Genomic_DNA"/>
</dbReference>